<dbReference type="AlphaFoldDB" id="K0IWJ1"/>
<dbReference type="STRING" id="698758.AXY_07130"/>
<dbReference type="KEGG" id="axl:AXY_07130"/>
<accession>K0IWJ1</accession>
<keyword evidence="1" id="KW-0812">Transmembrane</keyword>
<protein>
    <recommendedName>
        <fullName evidence="4">Class IIb bacteriocin, lactobin A/cerein 7B family</fullName>
    </recommendedName>
</protein>
<evidence type="ECO:0000256" key="1">
    <source>
        <dbReference type="SAM" id="Phobius"/>
    </source>
</evidence>
<name>K0IWJ1_AMPXN</name>
<keyword evidence="3" id="KW-1185">Reference proteome</keyword>
<dbReference type="EMBL" id="AP012050">
    <property type="protein sequence ID" value="BAM46845.1"/>
    <property type="molecule type" value="Genomic_DNA"/>
</dbReference>
<gene>
    <name evidence="2" type="ordered locus">AXY_07130</name>
</gene>
<evidence type="ECO:0000313" key="3">
    <source>
        <dbReference type="Proteomes" id="UP000006294"/>
    </source>
</evidence>
<dbReference type="RefSeq" id="WP_015009450.1">
    <property type="nucleotide sequence ID" value="NC_018704.1"/>
</dbReference>
<evidence type="ECO:0008006" key="4">
    <source>
        <dbReference type="Google" id="ProtNLM"/>
    </source>
</evidence>
<keyword evidence="1" id="KW-0472">Membrane</keyword>
<sequence>MNNLSSVGFSELDSDETLNINGGLSAAGIIALAALGLFLIGSMEGCAKKDQGR</sequence>
<dbReference type="HOGENOM" id="CLU_3057845_0_0_9"/>
<organism evidence="2 3">
    <name type="scientific">Amphibacillus xylanus (strain ATCC 51415 / DSM 6626 / JCM 7361 / LMG 17667 / NBRC 15112 / Ep01)</name>
    <dbReference type="NCBI Taxonomy" id="698758"/>
    <lineage>
        <taxon>Bacteria</taxon>
        <taxon>Bacillati</taxon>
        <taxon>Bacillota</taxon>
        <taxon>Bacilli</taxon>
        <taxon>Bacillales</taxon>
        <taxon>Bacillaceae</taxon>
        <taxon>Amphibacillus</taxon>
    </lineage>
</organism>
<keyword evidence="1" id="KW-1133">Transmembrane helix</keyword>
<reference evidence="2 3" key="1">
    <citation type="submission" date="2011-01" db="EMBL/GenBank/DDBJ databases">
        <title>Whole genome sequence of Amphibacillus xylinus NBRC 15112.</title>
        <authorList>
            <person name="Nakazawa H."/>
            <person name="Katano Y."/>
            <person name="Nakamura S."/>
            <person name="Sasagawa M."/>
            <person name="Fukada J."/>
            <person name="Arai T."/>
            <person name="Sasakura N."/>
            <person name="Mochizuki D."/>
            <person name="Hosoyama A."/>
            <person name="Harada K."/>
            <person name="Horikawa H."/>
            <person name="Kato Y."/>
            <person name="Harada T."/>
            <person name="Sasaki K."/>
            <person name="Sekiguchi M."/>
            <person name="Hodoyama M."/>
            <person name="Nishiko R."/>
            <person name="Narita H."/>
            <person name="Hanamaki A."/>
            <person name="Hata C."/>
            <person name="Konno Y."/>
            <person name="Niimura Y."/>
            <person name="Yamazaki S."/>
            <person name="Fujita N."/>
        </authorList>
    </citation>
    <scope>NUCLEOTIDE SEQUENCE [LARGE SCALE GENOMIC DNA]</scope>
    <source>
        <strain evidence="3">ATCC 51415 / DSM 6626 / JCM 7361 / LMG 17667 / NBRC 15112 / Ep01</strain>
    </source>
</reference>
<evidence type="ECO:0000313" key="2">
    <source>
        <dbReference type="EMBL" id="BAM46845.1"/>
    </source>
</evidence>
<proteinExistence type="predicted"/>
<dbReference type="Proteomes" id="UP000006294">
    <property type="component" value="Chromosome"/>
</dbReference>
<feature type="transmembrane region" description="Helical" evidence="1">
    <location>
        <begin position="20"/>
        <end position="40"/>
    </location>
</feature>